<organism evidence="6 7">
    <name type="scientific">Cetraspora pellucida</name>
    <dbReference type="NCBI Taxonomy" id="1433469"/>
    <lineage>
        <taxon>Eukaryota</taxon>
        <taxon>Fungi</taxon>
        <taxon>Fungi incertae sedis</taxon>
        <taxon>Mucoromycota</taxon>
        <taxon>Glomeromycotina</taxon>
        <taxon>Glomeromycetes</taxon>
        <taxon>Diversisporales</taxon>
        <taxon>Gigasporaceae</taxon>
        <taxon>Cetraspora</taxon>
    </lineage>
</organism>
<dbReference type="Gene3D" id="1.10.287.1150">
    <property type="entry name" value="TPP helical domain"/>
    <property type="match status" value="1"/>
</dbReference>
<dbReference type="NCBIfam" id="TIGR00239">
    <property type="entry name" value="2oxo_dh_E1"/>
    <property type="match status" value="1"/>
</dbReference>
<dbReference type="GO" id="GO:0006091">
    <property type="term" value="P:generation of precursor metabolites and energy"/>
    <property type="evidence" value="ECO:0007669"/>
    <property type="project" value="UniProtKB-ARBA"/>
</dbReference>
<dbReference type="Pfam" id="PF00676">
    <property type="entry name" value="E1_dh"/>
    <property type="match status" value="1"/>
</dbReference>
<sequence length="939" mass="106984">MPHLIKLLNTTNLNWLQSSKFRSLRIINSNIGTYGCGNRRTKLIASILRNNRCGSVRLYHDDGAFGYRIPRVFSMPDYTQEELSNRIENANLLRLVTAYRTHGHRCAYIDPLGIMEREEVVALDNTRYGLTDPTKVYNLIGILHANESKTSTNSKVEANLGYIISHLKKVYCGKVAYEFMHIPNASERRWFYYMIESFNTVSLTPQQKRRIFEVLTRSEVFDHFMAKKFPQVKRYGLEGAESMIVALDRLFEVSNKSGIVEAVLCMPHRGRLNLLTDLLHFSPTRLFHKVKGNPEFPEELPATGDVLSHLAISPTLEYGGAKPITISMPHNPSHLEAVNPIAMGKARAKQMDLIKSETDCDLGDRVMCIQLHGDAAFTGQGTIMESFGLSNLPHFSSGGSIHIVVNNQLGYTTPAQNARSSWYCSDIGKMINAPVIHVNGDFPEEVTRAIDMAFEYRNKFRKDVIIDLISYRRWGHNELDEPAFTQPLMYNNIRSRKSVPKLYEEKLLTEESILSESDISEFRKNYFNTLEEHYKISDTYKPEADMLKKKWNGLIMPTETVTKMDTGVSREILEKIGKTSAVHPRLKKFHIQSRLQKISTGKNIDWATAEALALGSLMLEGHNVRLCGQDVGRGTFSQRHAMIVCQDTEKIVVPLNNLAPDQGMFEACFRSIELAVVGFEYGMSYESPHNLIIWEAQFGDFFNGAQVIIDTYISSGELKWLRQSGLVMLLPHGYDGAGPEHSSCRIERFDILDESIPNNPNMHIVNPTTPAQYFHVLRRQMKRDFRKPLIIATPKLLLRSPVAVSNFEDMLHGTTFLPIIGNKSVDDDNKVEKIVFVSGKIYYDLIKERQNKKIEDKELCPFPKSDIEEELKKYTNAKEFIWCQEEPQNNGAYTFVEPRLRQLLSSKQELKYIGRPPSAAPAVGISKWHNAEIKKILEN</sequence>
<gene>
    <name evidence="6" type="ORF">CPELLU_LOCUS3921</name>
</gene>
<dbReference type="NCBIfam" id="NF008907">
    <property type="entry name" value="PRK12270.1"/>
    <property type="match status" value="1"/>
</dbReference>
<dbReference type="InterPro" id="IPR042179">
    <property type="entry name" value="KGD_C_sf"/>
</dbReference>
<comment type="similarity">
    <text evidence="2">Belongs to the alpha-ketoglutarate dehydrogenase family.</text>
</comment>
<dbReference type="Gene3D" id="3.40.50.11610">
    <property type="entry name" value="Multifunctional 2-oxoglutarate metabolism enzyme, C-terminal domain"/>
    <property type="match status" value="1"/>
</dbReference>
<evidence type="ECO:0000256" key="4">
    <source>
        <dbReference type="ARBA" id="ARBA00023052"/>
    </source>
</evidence>
<dbReference type="InterPro" id="IPR005475">
    <property type="entry name" value="Transketolase-like_Pyr-bd"/>
</dbReference>
<proteinExistence type="inferred from homology"/>
<evidence type="ECO:0000256" key="2">
    <source>
        <dbReference type="ARBA" id="ARBA00006936"/>
    </source>
</evidence>
<dbReference type="Gene3D" id="3.40.50.12470">
    <property type="match status" value="1"/>
</dbReference>
<dbReference type="Pfam" id="PF02779">
    <property type="entry name" value="Transket_pyr"/>
    <property type="match status" value="1"/>
</dbReference>
<dbReference type="PANTHER" id="PTHR23152">
    <property type="entry name" value="2-OXOGLUTARATE DEHYDROGENASE"/>
    <property type="match status" value="1"/>
</dbReference>
<dbReference type="OrthoDB" id="413077at2759"/>
<dbReference type="Pfam" id="PF16870">
    <property type="entry name" value="OxoGdeHyase_C"/>
    <property type="match status" value="1"/>
</dbReference>
<dbReference type="PIRSF" id="PIRSF000157">
    <property type="entry name" value="Oxoglu_dh_E1"/>
    <property type="match status" value="1"/>
</dbReference>
<reference evidence="6" key="1">
    <citation type="submission" date="2021-06" db="EMBL/GenBank/DDBJ databases">
        <authorList>
            <person name="Kallberg Y."/>
            <person name="Tangrot J."/>
            <person name="Rosling A."/>
        </authorList>
    </citation>
    <scope>NUCLEOTIDE SEQUENCE</scope>
    <source>
        <strain evidence="6">FL966</strain>
    </source>
</reference>
<dbReference type="GO" id="GO:0016624">
    <property type="term" value="F:oxidoreductase activity, acting on the aldehyde or oxo group of donors, disulfide as acceptor"/>
    <property type="evidence" value="ECO:0007669"/>
    <property type="project" value="InterPro"/>
</dbReference>
<dbReference type="NCBIfam" id="NF006914">
    <property type="entry name" value="PRK09404.1"/>
    <property type="match status" value="1"/>
</dbReference>
<dbReference type="InterPro" id="IPR001017">
    <property type="entry name" value="DH_E1"/>
</dbReference>
<keyword evidence="4" id="KW-0786">Thiamine pyrophosphate</keyword>
<feature type="domain" description="Transketolase-like pyrimidine-binding" evidence="5">
    <location>
        <begin position="604"/>
        <end position="800"/>
    </location>
</feature>
<dbReference type="InterPro" id="IPR011603">
    <property type="entry name" value="2oxoglutarate_DH_E1"/>
</dbReference>
<accession>A0A9N9AL34</accession>
<dbReference type="GO" id="GO:0030976">
    <property type="term" value="F:thiamine pyrophosphate binding"/>
    <property type="evidence" value="ECO:0007669"/>
    <property type="project" value="InterPro"/>
</dbReference>
<dbReference type="SUPFAM" id="SSF52518">
    <property type="entry name" value="Thiamin diphosphate-binding fold (THDP-binding)"/>
    <property type="match status" value="2"/>
</dbReference>
<dbReference type="CDD" id="cd02016">
    <property type="entry name" value="TPP_E1_OGDC_like"/>
    <property type="match status" value="1"/>
</dbReference>
<dbReference type="InterPro" id="IPR031717">
    <property type="entry name" value="ODO-1/KGD_C"/>
</dbReference>
<protein>
    <submittedName>
        <fullName evidence="6">3620_t:CDS:1</fullName>
    </submittedName>
</protein>
<dbReference type="SMART" id="SM00861">
    <property type="entry name" value="Transket_pyr"/>
    <property type="match status" value="1"/>
</dbReference>
<comment type="cofactor">
    <cofactor evidence="1">
        <name>thiamine diphosphate</name>
        <dbReference type="ChEBI" id="CHEBI:58937"/>
    </cofactor>
</comment>
<evidence type="ECO:0000313" key="6">
    <source>
        <dbReference type="EMBL" id="CAG8532744.1"/>
    </source>
</evidence>
<dbReference type="AlphaFoldDB" id="A0A9N9AL34"/>
<comment type="caution">
    <text evidence="6">The sequence shown here is derived from an EMBL/GenBank/DDBJ whole genome shotgun (WGS) entry which is preliminary data.</text>
</comment>
<dbReference type="Proteomes" id="UP000789759">
    <property type="component" value="Unassembled WGS sequence"/>
</dbReference>
<dbReference type="InterPro" id="IPR029061">
    <property type="entry name" value="THDP-binding"/>
</dbReference>
<evidence type="ECO:0000259" key="5">
    <source>
        <dbReference type="SMART" id="SM00861"/>
    </source>
</evidence>
<dbReference type="Gene3D" id="3.40.50.970">
    <property type="match status" value="1"/>
</dbReference>
<dbReference type="EMBL" id="CAJVQA010001974">
    <property type="protein sequence ID" value="CAG8532744.1"/>
    <property type="molecule type" value="Genomic_DNA"/>
</dbReference>
<dbReference type="PANTHER" id="PTHR23152:SF4">
    <property type="entry name" value="2-OXOADIPATE DEHYDROGENASE COMPLEX COMPONENT E1"/>
    <property type="match status" value="1"/>
</dbReference>
<name>A0A9N9AL34_9GLOM</name>
<evidence type="ECO:0000256" key="3">
    <source>
        <dbReference type="ARBA" id="ARBA00023002"/>
    </source>
</evidence>
<feature type="non-terminal residue" evidence="6">
    <location>
        <position position="939"/>
    </location>
</feature>
<keyword evidence="7" id="KW-1185">Reference proteome</keyword>
<keyword evidence="3" id="KW-0560">Oxidoreductase</keyword>
<evidence type="ECO:0000313" key="7">
    <source>
        <dbReference type="Proteomes" id="UP000789759"/>
    </source>
</evidence>
<evidence type="ECO:0000256" key="1">
    <source>
        <dbReference type="ARBA" id="ARBA00001964"/>
    </source>
</evidence>